<name>A0ACA9PJZ2_9GLOM</name>
<evidence type="ECO:0000313" key="1">
    <source>
        <dbReference type="EMBL" id="CAG8706054.1"/>
    </source>
</evidence>
<gene>
    <name evidence="1" type="ORF">DHETER_LOCUS12000</name>
</gene>
<keyword evidence="2" id="KW-1185">Reference proteome</keyword>
<comment type="caution">
    <text evidence="1">The sequence shown here is derived from an EMBL/GenBank/DDBJ whole genome shotgun (WGS) entry which is preliminary data.</text>
</comment>
<evidence type="ECO:0000313" key="2">
    <source>
        <dbReference type="Proteomes" id="UP000789702"/>
    </source>
</evidence>
<accession>A0ACA9PJZ2</accession>
<reference evidence="1" key="1">
    <citation type="submission" date="2021-06" db="EMBL/GenBank/DDBJ databases">
        <authorList>
            <person name="Kallberg Y."/>
            <person name="Tangrot J."/>
            <person name="Rosling A."/>
        </authorList>
    </citation>
    <scope>NUCLEOTIDE SEQUENCE</scope>
    <source>
        <strain evidence="1">IL203A</strain>
    </source>
</reference>
<protein>
    <submittedName>
        <fullName evidence="1">15185_t:CDS:1</fullName>
    </submittedName>
</protein>
<dbReference type="Proteomes" id="UP000789702">
    <property type="component" value="Unassembled WGS sequence"/>
</dbReference>
<feature type="non-terminal residue" evidence="1">
    <location>
        <position position="53"/>
    </location>
</feature>
<dbReference type="EMBL" id="CAJVPU010028142">
    <property type="protein sequence ID" value="CAG8706054.1"/>
    <property type="molecule type" value="Genomic_DNA"/>
</dbReference>
<organism evidence="1 2">
    <name type="scientific">Dentiscutata heterogama</name>
    <dbReference type="NCBI Taxonomy" id="1316150"/>
    <lineage>
        <taxon>Eukaryota</taxon>
        <taxon>Fungi</taxon>
        <taxon>Fungi incertae sedis</taxon>
        <taxon>Mucoromycota</taxon>
        <taxon>Glomeromycotina</taxon>
        <taxon>Glomeromycetes</taxon>
        <taxon>Diversisporales</taxon>
        <taxon>Gigasporaceae</taxon>
        <taxon>Dentiscutata</taxon>
    </lineage>
</organism>
<proteinExistence type="predicted"/>
<sequence>MDYGKTKAEPYIIVDTSAKKKKLPAIFSNPTTKPTGSEAIRTILLVESTDIFN</sequence>